<dbReference type="InterPro" id="IPR007973">
    <property type="entry name" value="Pilus_assembly_TraE"/>
</dbReference>
<accession>A0A0H3CS94</accession>
<dbReference type="PATRIC" id="fig|716541.4.peg.121"/>
<sequence length="193" mass="21562">MKLNIKGERDKQLRYAFIGLSALTLLMGAGNVLTGSLAWYFATTQKTITTPLTFNRPFASDSKGVDAPGLTQFAASFIYWRLNVTPENIDNNQKMILGFVPSDERDELKKALDIEAERIRKAGISTQFDTKEIRVMDDGSVQYSGVLKSSTTNGVIITPLKDQEKTYRLKLSYENGVINLHSFEELQPVSTTN</sequence>
<reference evidence="2 3" key="1">
    <citation type="journal article" date="2010" name="J. Bacteriol.">
        <title>Complete genome sequence of Enterobacter cloacae subsp. cloacae type strain ATCC 13047.</title>
        <authorList>
            <person name="Ren Y."/>
            <person name="Ren Y."/>
            <person name="Zhou Z."/>
            <person name="Guo X."/>
            <person name="Li Y."/>
            <person name="Feng L."/>
            <person name="Wang L."/>
        </authorList>
    </citation>
    <scope>NUCLEOTIDE SEQUENCE [LARGE SCALE GENOMIC DNA]</scope>
    <source>
        <strain evidence="3">ATCC 13047 / DSM 30054 / NBRC 13535 / NCTC 10005 / WDCM 00083 / NCDC 279-56</strain>
        <plasmid evidence="2">pECL_A</plasmid>
    </source>
</reference>
<feature type="transmembrane region" description="Helical" evidence="1">
    <location>
        <begin position="12"/>
        <end position="42"/>
    </location>
</feature>
<dbReference type="EnsemblBacteria" id="ADF64836">
    <property type="protein sequence ID" value="ADF64836"/>
    <property type="gene ID" value="ECL_A149"/>
</dbReference>
<geneLocation type="plasmid" evidence="2 3">
    <name>pECL_A</name>
</geneLocation>
<dbReference type="KEGG" id="enc:ECL_A149"/>
<keyword evidence="1" id="KW-0812">Transmembrane</keyword>
<evidence type="ECO:0000313" key="3">
    <source>
        <dbReference type="Proteomes" id="UP000002363"/>
    </source>
</evidence>
<keyword evidence="2" id="KW-0614">Plasmid</keyword>
<organism evidence="2 3">
    <name type="scientific">Enterobacter cloacae subsp. cloacae (strain ATCC 13047 / DSM 30054 / NBRC 13535 / NCTC 10005 / WDCM 00083 / NCDC 279-56)</name>
    <dbReference type="NCBI Taxonomy" id="716541"/>
    <lineage>
        <taxon>Bacteria</taxon>
        <taxon>Pseudomonadati</taxon>
        <taxon>Pseudomonadota</taxon>
        <taxon>Gammaproteobacteria</taxon>
        <taxon>Enterobacterales</taxon>
        <taxon>Enterobacteriaceae</taxon>
        <taxon>Enterobacter</taxon>
        <taxon>Enterobacter cloacae complex</taxon>
    </lineage>
</organism>
<dbReference type="OrthoDB" id="5880202at2"/>
<evidence type="ECO:0000256" key="1">
    <source>
        <dbReference type="SAM" id="Phobius"/>
    </source>
</evidence>
<proteinExistence type="predicted"/>
<dbReference type="HOGENOM" id="CLU_122398_1_0_6"/>
<dbReference type="Pfam" id="PF05309">
    <property type="entry name" value="TraE"/>
    <property type="match status" value="1"/>
</dbReference>
<dbReference type="eggNOG" id="ENOG502ZB5X">
    <property type="taxonomic scope" value="Bacteria"/>
</dbReference>
<gene>
    <name evidence="2" type="ordered locus">ECL_A149</name>
</gene>
<protein>
    <submittedName>
        <fullName evidence="2">Type IV conjugative transfer system protein TraE</fullName>
    </submittedName>
</protein>
<evidence type="ECO:0000313" key="2">
    <source>
        <dbReference type="EMBL" id="ADF64836.1"/>
    </source>
</evidence>
<keyword evidence="1" id="KW-1133">Transmembrane helix</keyword>
<name>A0A0H3CS94_ENTCC</name>
<dbReference type="AlphaFoldDB" id="A0A0H3CS94"/>
<dbReference type="EMBL" id="CP001919">
    <property type="protein sequence ID" value="ADF64836.1"/>
    <property type="molecule type" value="Genomic_DNA"/>
</dbReference>
<dbReference type="Proteomes" id="UP000002363">
    <property type="component" value="Plasmid pECL_A"/>
</dbReference>
<dbReference type="RefSeq" id="WP_013087196.1">
    <property type="nucleotide sequence ID" value="NC_014107.1"/>
</dbReference>
<keyword evidence="1" id="KW-0472">Membrane</keyword>
<keyword evidence="3" id="KW-1185">Reference proteome</keyword>